<protein>
    <submittedName>
        <fullName evidence="1">Uncharacterized protein</fullName>
    </submittedName>
</protein>
<organism evidence="1 2">
    <name type="scientific">Bacillus pseudomycoides</name>
    <dbReference type="NCBI Taxonomy" id="64104"/>
    <lineage>
        <taxon>Bacteria</taxon>
        <taxon>Bacillati</taxon>
        <taxon>Bacillota</taxon>
        <taxon>Bacilli</taxon>
        <taxon>Bacillales</taxon>
        <taxon>Bacillaceae</taxon>
        <taxon>Bacillus</taxon>
        <taxon>Bacillus cereus group</taxon>
    </lineage>
</organism>
<dbReference type="AlphaFoldDB" id="A0AA91VDA5"/>
<accession>A0AA91VDA5</accession>
<comment type="caution">
    <text evidence="1">The sequence shown here is derived from an EMBL/GenBank/DDBJ whole genome shotgun (WGS) entry which is preliminary data.</text>
</comment>
<reference evidence="1 2" key="1">
    <citation type="submission" date="2017-09" db="EMBL/GenBank/DDBJ databases">
        <title>Large-scale bioinformatics analysis of Bacillus genomes uncovers conserved roles of natural products in bacterial physiology.</title>
        <authorList>
            <consortium name="Agbiome Team Llc"/>
            <person name="Bleich R.M."/>
            <person name="Grubbs K.J."/>
            <person name="Santa Maria K.C."/>
            <person name="Allen S.E."/>
            <person name="Farag S."/>
            <person name="Shank E.A."/>
            <person name="Bowers A."/>
        </authorList>
    </citation>
    <scope>NUCLEOTIDE SEQUENCE [LARGE SCALE GENOMIC DNA]</scope>
    <source>
        <strain evidence="1 2">AFS092012</strain>
    </source>
</reference>
<proteinExistence type="predicted"/>
<evidence type="ECO:0000313" key="1">
    <source>
        <dbReference type="EMBL" id="PED82894.1"/>
    </source>
</evidence>
<evidence type="ECO:0000313" key="2">
    <source>
        <dbReference type="Proteomes" id="UP000221020"/>
    </source>
</evidence>
<dbReference type="Proteomes" id="UP000221020">
    <property type="component" value="Unassembled WGS sequence"/>
</dbReference>
<name>A0AA91VDA5_9BACI</name>
<dbReference type="RefSeq" id="WP_097899630.1">
    <property type="nucleotide sequence ID" value="NZ_NVOR01000024.1"/>
</dbReference>
<dbReference type="EMBL" id="NVOR01000024">
    <property type="protein sequence ID" value="PED82894.1"/>
    <property type="molecule type" value="Genomic_DNA"/>
</dbReference>
<sequence length="83" mass="9957">MEALTRLQKMHEITEKLANTKDLDELRSYISQLLVMMNEELMRTNGVSEAMLQQIYEIQRLRDFIEKKGLILEYEMYRNRGSN</sequence>
<gene>
    <name evidence="1" type="ORF">CON65_09495</name>
</gene>